<organism evidence="1 2">
    <name type="scientific">Paraflavitalea soli</name>
    <dbReference type="NCBI Taxonomy" id="2315862"/>
    <lineage>
        <taxon>Bacteria</taxon>
        <taxon>Pseudomonadati</taxon>
        <taxon>Bacteroidota</taxon>
        <taxon>Chitinophagia</taxon>
        <taxon>Chitinophagales</taxon>
        <taxon>Chitinophagaceae</taxon>
        <taxon>Paraflavitalea</taxon>
    </lineage>
</organism>
<reference evidence="1 2" key="1">
    <citation type="submission" date="2018-09" db="EMBL/GenBank/DDBJ databases">
        <title>Genome sequencing of strain 6GH32-13.</title>
        <authorList>
            <person name="Weon H.-Y."/>
            <person name="Heo J."/>
            <person name="Kwon S.-W."/>
        </authorList>
    </citation>
    <scope>NUCLEOTIDE SEQUENCE [LARGE SCALE GENOMIC DNA]</scope>
    <source>
        <strain evidence="1 2">5GH32-13</strain>
    </source>
</reference>
<evidence type="ECO:0000313" key="2">
    <source>
        <dbReference type="Proteomes" id="UP000263900"/>
    </source>
</evidence>
<dbReference type="EMBL" id="CP032157">
    <property type="protein sequence ID" value="AXY75099.1"/>
    <property type="molecule type" value="Genomic_DNA"/>
</dbReference>
<keyword evidence="2" id="KW-1185">Reference proteome</keyword>
<dbReference type="RefSeq" id="WP_119050981.1">
    <property type="nucleotide sequence ID" value="NZ_CP032157.1"/>
</dbReference>
<evidence type="ECO:0008006" key="3">
    <source>
        <dbReference type="Google" id="ProtNLM"/>
    </source>
</evidence>
<sequence length="191" mass="22054">MQQNIIWQGIEYHSLENCILNTTEKGVSVKSVIIGHYEGIIYQVAYQLYANSRWETERLDVMYQLGNKVKKVHLRSDLKGHWSLNDSPAPQFEGCMDVDITLTCFTNTLPIRRLDFTHQPTHPIKVVYIDVLGETVRPVSQQYTWQGSGLYKFENVPNDFEALIKVDDSGLVMFYPELFERSAMAISDYPL</sequence>
<dbReference type="InterPro" id="IPR009467">
    <property type="entry name" value="Glycolipid-bd_prot_put"/>
</dbReference>
<accession>A0A3B7MP51</accession>
<name>A0A3B7MP51_9BACT</name>
<dbReference type="Proteomes" id="UP000263900">
    <property type="component" value="Chromosome"/>
</dbReference>
<dbReference type="AlphaFoldDB" id="A0A3B7MP51"/>
<dbReference type="KEGG" id="pseg:D3H65_14410"/>
<proteinExistence type="predicted"/>
<dbReference type="OrthoDB" id="9814791at2"/>
<gene>
    <name evidence="1" type="ORF">D3H65_14410</name>
</gene>
<evidence type="ECO:0000313" key="1">
    <source>
        <dbReference type="EMBL" id="AXY75099.1"/>
    </source>
</evidence>
<protein>
    <recommendedName>
        <fullName evidence="3">Glycolipid-binding domain-containing protein</fullName>
    </recommendedName>
</protein>
<dbReference type="Pfam" id="PF06475">
    <property type="entry name" value="Glycolipid_bind"/>
    <property type="match status" value="1"/>
</dbReference>
<dbReference type="SUPFAM" id="SSF159275">
    <property type="entry name" value="PA1994-like"/>
    <property type="match status" value="1"/>
</dbReference>